<comment type="similarity">
    <text evidence="9">Belongs to the MscL family.</text>
</comment>
<dbReference type="InterPro" id="IPR037673">
    <property type="entry name" value="MSC/AndL"/>
</dbReference>
<dbReference type="NCBIfam" id="TIGR00220">
    <property type="entry name" value="mscL"/>
    <property type="match status" value="1"/>
</dbReference>
<evidence type="ECO:0000313" key="10">
    <source>
        <dbReference type="EMBL" id="WEG35130.1"/>
    </source>
</evidence>
<dbReference type="NCBIfam" id="NF001843">
    <property type="entry name" value="PRK00567.1-4"/>
    <property type="match status" value="1"/>
</dbReference>
<dbReference type="Proteomes" id="UP001220478">
    <property type="component" value="Chromosome"/>
</dbReference>
<keyword evidence="11" id="KW-1185">Reference proteome</keyword>
<dbReference type="RefSeq" id="WP_315571166.1">
    <property type="nucleotide sequence ID" value="NZ_CP118868.1"/>
</dbReference>
<accession>A0ABY8C7T0</accession>
<evidence type="ECO:0000256" key="1">
    <source>
        <dbReference type="ARBA" id="ARBA00004141"/>
    </source>
</evidence>
<comment type="subcellular location">
    <subcellularLocation>
        <location evidence="9">Cell membrane</location>
        <topology evidence="9">Multi-pass membrane protein</topology>
    </subcellularLocation>
    <subcellularLocation>
        <location evidence="1">Membrane</location>
        <topology evidence="1">Multi-pass membrane protein</topology>
    </subcellularLocation>
</comment>
<comment type="subunit">
    <text evidence="9">Homopentamer.</text>
</comment>
<dbReference type="Gene3D" id="1.10.1200.120">
    <property type="entry name" value="Large-conductance mechanosensitive channel, MscL, domain 1"/>
    <property type="match status" value="1"/>
</dbReference>
<name>A0ABY8C7T0_9FIRM</name>
<dbReference type="PANTHER" id="PTHR30266">
    <property type="entry name" value="MECHANOSENSITIVE CHANNEL MSCL"/>
    <property type="match status" value="1"/>
</dbReference>
<evidence type="ECO:0000256" key="9">
    <source>
        <dbReference type="HAMAP-Rule" id="MF_00115"/>
    </source>
</evidence>
<dbReference type="SUPFAM" id="SSF81330">
    <property type="entry name" value="Gated mechanosensitive channel"/>
    <property type="match status" value="1"/>
</dbReference>
<reference evidence="10 11" key="1">
    <citation type="submission" date="2023-02" db="EMBL/GenBank/DDBJ databases">
        <title>Novel Oscillospiraceae bacterial genomes.</title>
        <authorList>
            <person name="Srinivasan S."/>
            <person name="Austin M.N."/>
            <person name="Fiedler T.L."/>
            <person name="Strenk S.M."/>
            <person name="Agnew K.J."/>
            <person name="Nagana Gowda G.A."/>
            <person name="Raftery D."/>
            <person name="Beamer M.A."/>
            <person name="Achilles S.L."/>
            <person name="Wiesenfeld H.C."/>
            <person name="Fredricks D.N."/>
            <person name="Hillier S.L."/>
        </authorList>
    </citation>
    <scope>NUCLEOTIDE SEQUENCE [LARGE SCALE GENOMIC DNA]</scope>
    <source>
        <strain evidence="10 11">CHIC02 1186E3-8</strain>
    </source>
</reference>
<dbReference type="InterPro" id="IPR036019">
    <property type="entry name" value="MscL_channel"/>
</dbReference>
<dbReference type="PRINTS" id="PR01264">
    <property type="entry name" value="MECHCHANNEL"/>
</dbReference>
<gene>
    <name evidence="9 10" type="primary">mscL</name>
    <name evidence="10" type="ORF">PYS61_04115</name>
</gene>
<keyword evidence="3 9" id="KW-1003">Cell membrane</keyword>
<evidence type="ECO:0000256" key="8">
    <source>
        <dbReference type="ARBA" id="ARBA00023303"/>
    </source>
</evidence>
<dbReference type="InterPro" id="IPR001185">
    <property type="entry name" value="MS_channel"/>
</dbReference>
<dbReference type="PANTHER" id="PTHR30266:SF2">
    <property type="entry name" value="LARGE-CONDUCTANCE MECHANOSENSITIVE CHANNEL"/>
    <property type="match status" value="1"/>
</dbReference>
<evidence type="ECO:0000256" key="5">
    <source>
        <dbReference type="ARBA" id="ARBA00022989"/>
    </source>
</evidence>
<evidence type="ECO:0000256" key="3">
    <source>
        <dbReference type="ARBA" id="ARBA00022475"/>
    </source>
</evidence>
<keyword evidence="5 9" id="KW-1133">Transmembrane helix</keyword>
<keyword evidence="7 9" id="KW-0472">Membrane</keyword>
<keyword evidence="8 9" id="KW-0407">Ion channel</keyword>
<keyword evidence="4 9" id="KW-0812">Transmembrane</keyword>
<dbReference type="EMBL" id="CP118868">
    <property type="protein sequence ID" value="WEG35130.1"/>
    <property type="molecule type" value="Genomic_DNA"/>
</dbReference>
<feature type="transmembrane region" description="Helical" evidence="9">
    <location>
        <begin position="70"/>
        <end position="93"/>
    </location>
</feature>
<dbReference type="HAMAP" id="MF_00115">
    <property type="entry name" value="MscL"/>
    <property type="match status" value="1"/>
</dbReference>
<evidence type="ECO:0000256" key="7">
    <source>
        <dbReference type="ARBA" id="ARBA00023136"/>
    </source>
</evidence>
<proteinExistence type="inferred from homology"/>
<protein>
    <recommendedName>
        <fullName evidence="9">Large-conductance mechanosensitive channel</fullName>
    </recommendedName>
</protein>
<keyword evidence="2 9" id="KW-0813">Transport</keyword>
<evidence type="ECO:0000256" key="6">
    <source>
        <dbReference type="ARBA" id="ARBA00023065"/>
    </source>
</evidence>
<comment type="function">
    <text evidence="9">Channel that opens in response to stretch forces in the membrane lipid bilayer. May participate in the regulation of osmotic pressure changes within the cell.</text>
</comment>
<dbReference type="Pfam" id="PF01741">
    <property type="entry name" value="MscL"/>
    <property type="match status" value="1"/>
</dbReference>
<evidence type="ECO:0000256" key="2">
    <source>
        <dbReference type="ARBA" id="ARBA00022448"/>
    </source>
</evidence>
<feature type="transmembrane region" description="Helical" evidence="9">
    <location>
        <begin position="14"/>
        <end position="37"/>
    </location>
</feature>
<evidence type="ECO:0000256" key="4">
    <source>
        <dbReference type="ARBA" id="ARBA00022692"/>
    </source>
</evidence>
<organism evidence="10 11">
    <name type="scientific">Amygdalobacter indicium</name>
    <dbReference type="NCBI Taxonomy" id="3029272"/>
    <lineage>
        <taxon>Bacteria</taxon>
        <taxon>Bacillati</taxon>
        <taxon>Bacillota</taxon>
        <taxon>Clostridia</taxon>
        <taxon>Eubacteriales</taxon>
        <taxon>Oscillospiraceae</taxon>
        <taxon>Amygdalobacter</taxon>
    </lineage>
</organism>
<sequence>MEKWEKLLQEFKAFIARGSVVDLAVGVIVGGAFSAIVKSLVNDILMPIIGLLLGGLNFSNLSFGLGEARIMYGAFLQAVINFFIIAFVIFFIVKLINLVYKKQSQETIKTVPEDVKLLTEIRDLLKK</sequence>
<keyword evidence="6 9" id="KW-0406">Ion transport</keyword>
<evidence type="ECO:0000313" key="11">
    <source>
        <dbReference type="Proteomes" id="UP001220478"/>
    </source>
</evidence>
<feature type="transmembrane region" description="Helical" evidence="9">
    <location>
        <begin position="44"/>
        <end position="64"/>
    </location>
</feature>